<name>A0A6L5Y9G0_9BACT</name>
<proteinExistence type="predicted"/>
<dbReference type="AlphaFoldDB" id="A0A6L5Y9G0"/>
<comment type="caution">
    <text evidence="4">The sequence shown here is derived from an EMBL/GenBank/DDBJ whole genome shotgun (WGS) entry which is preliminary data.</text>
</comment>
<evidence type="ECO:0000256" key="1">
    <source>
        <dbReference type="SAM" id="Coils"/>
    </source>
</evidence>
<dbReference type="InterPro" id="IPR021435">
    <property type="entry name" value="DUF3084"/>
</dbReference>
<dbReference type="EMBL" id="VUNH01000002">
    <property type="protein sequence ID" value="MST54833.1"/>
    <property type="molecule type" value="Genomic_DNA"/>
</dbReference>
<keyword evidence="5" id="KW-1185">Reference proteome</keyword>
<reference evidence="4 5" key="1">
    <citation type="submission" date="2019-08" db="EMBL/GenBank/DDBJ databases">
        <title>In-depth cultivation of the pig gut microbiome towards novel bacterial diversity and tailored functional studies.</title>
        <authorList>
            <person name="Wylensek D."/>
            <person name="Hitch T.C.A."/>
            <person name="Clavel T."/>
        </authorList>
    </citation>
    <scope>NUCLEOTIDE SEQUENCE [LARGE SCALE GENOMIC DNA]</scope>
    <source>
        <strain evidence="4 5">SM-530-WT-4B</strain>
    </source>
</reference>
<dbReference type="Pfam" id="PF11283">
    <property type="entry name" value="DUF3084"/>
    <property type="match status" value="1"/>
</dbReference>
<accession>A0A6L5Y9G0</accession>
<organism evidence="4 5">
    <name type="scientific">Pyramidobacter porci</name>
    <dbReference type="NCBI Taxonomy" id="2605789"/>
    <lineage>
        <taxon>Bacteria</taxon>
        <taxon>Thermotogati</taxon>
        <taxon>Synergistota</taxon>
        <taxon>Synergistia</taxon>
        <taxon>Synergistales</taxon>
        <taxon>Dethiosulfovibrionaceae</taxon>
        <taxon>Pyramidobacter</taxon>
    </lineage>
</organism>
<keyword evidence="3" id="KW-1133">Transmembrane helix</keyword>
<keyword evidence="3" id="KW-0812">Transmembrane</keyword>
<feature type="coiled-coil region" evidence="1">
    <location>
        <begin position="94"/>
        <end position="184"/>
    </location>
</feature>
<keyword evidence="1" id="KW-0175">Coiled coil</keyword>
<feature type="region of interest" description="Disordered" evidence="2">
    <location>
        <begin position="404"/>
        <end position="425"/>
    </location>
</feature>
<evidence type="ECO:0000256" key="3">
    <source>
        <dbReference type="SAM" id="Phobius"/>
    </source>
</evidence>
<keyword evidence="3" id="KW-0472">Membrane</keyword>
<evidence type="ECO:0000313" key="4">
    <source>
        <dbReference type="EMBL" id="MST54833.1"/>
    </source>
</evidence>
<gene>
    <name evidence="4" type="ORF">FYJ74_02040</name>
</gene>
<evidence type="ECO:0000256" key="2">
    <source>
        <dbReference type="SAM" id="MobiDB-lite"/>
    </source>
</evidence>
<feature type="transmembrane region" description="Helical" evidence="3">
    <location>
        <begin position="20"/>
        <end position="38"/>
    </location>
</feature>
<sequence length="425" mass="47442">MGKGGPLMEESLWELLTEVNWKMIALTLLAGGVLSIIGDRVGMRFAKRRVTLFNLRPKYTSSILTACTGMLISLCVIAILAVVSESVRTSLFSMQFIQRQIVDLTRQLQDSRNEQQVSSLLIVEAQQQLTSKEKELAAKETELSDLQNRADSLRRTTEEMQAERDRLAKERATLEEDVNRIRTTLGKLQEGRIVAFSDERLGQEVIPEGVTTEAEARRYLDRLNERVRFEVARRSDAVPASISLEEDPESLQNAMQRILAYDSRKVVRAMVPQNIAAGETVRVVYRVYESSLVFSKEETLLTRVLRFKPSAEQAETMLSYMLRELNRMATSSGILNDPLTGMVGGIPANDFYDGVERLAAAKAPLRVTLRAARDIYSEGPVSVKIVVEQNVSVDNLDSLDEDLPDLSAAAERGDSSVPAKTTARK</sequence>
<evidence type="ECO:0000313" key="5">
    <source>
        <dbReference type="Proteomes" id="UP000473699"/>
    </source>
</evidence>
<feature type="transmembrane region" description="Helical" evidence="3">
    <location>
        <begin position="59"/>
        <end position="83"/>
    </location>
</feature>
<dbReference type="Proteomes" id="UP000473699">
    <property type="component" value="Unassembled WGS sequence"/>
</dbReference>
<protein>
    <submittedName>
        <fullName evidence="4">DUF3084 domain-containing protein</fullName>
    </submittedName>
</protein>